<feature type="domain" description="SnoaL-like" evidence="1">
    <location>
        <begin position="9"/>
        <end position="144"/>
    </location>
</feature>
<sequence>MTTPVNPLDHIAVRNTISRYVEALDTKIFDLLDKVFVPDVVASYPFNPNLKGTDAVRTAIQNRLGPITTHHNLTTQLISFSPDGKTANAVTHFIGCHFGQGPHDGKVLSAYGRYVDELVCQEAKDGDFEGVNGASGVWRIKTRTVLFTSRIGDEKIMQEF</sequence>
<dbReference type="CDD" id="cd00531">
    <property type="entry name" value="NTF2_like"/>
    <property type="match status" value="1"/>
</dbReference>
<dbReference type="InterPro" id="IPR032710">
    <property type="entry name" value="NTF2-like_dom_sf"/>
</dbReference>
<dbReference type="OrthoDB" id="2148716at2759"/>
<accession>A0A6A5YRH7</accession>
<proteinExistence type="predicted"/>
<evidence type="ECO:0000313" key="3">
    <source>
        <dbReference type="Proteomes" id="UP000799770"/>
    </source>
</evidence>
<organism evidence="2 3">
    <name type="scientific">Lophiotrema nucula</name>
    <dbReference type="NCBI Taxonomy" id="690887"/>
    <lineage>
        <taxon>Eukaryota</taxon>
        <taxon>Fungi</taxon>
        <taxon>Dikarya</taxon>
        <taxon>Ascomycota</taxon>
        <taxon>Pezizomycotina</taxon>
        <taxon>Dothideomycetes</taxon>
        <taxon>Pleosporomycetidae</taxon>
        <taxon>Pleosporales</taxon>
        <taxon>Lophiotremataceae</taxon>
        <taxon>Lophiotrema</taxon>
    </lineage>
</organism>
<dbReference type="Pfam" id="PF13577">
    <property type="entry name" value="SnoaL_4"/>
    <property type="match status" value="1"/>
</dbReference>
<protein>
    <submittedName>
        <fullName evidence="2">SnoaL-like domain-containing protein</fullName>
    </submittedName>
</protein>
<keyword evidence="3" id="KW-1185">Reference proteome</keyword>
<dbReference type="SUPFAM" id="SSF54427">
    <property type="entry name" value="NTF2-like"/>
    <property type="match status" value="1"/>
</dbReference>
<reference evidence="2" key="1">
    <citation type="journal article" date="2020" name="Stud. Mycol.">
        <title>101 Dothideomycetes genomes: a test case for predicting lifestyles and emergence of pathogens.</title>
        <authorList>
            <person name="Haridas S."/>
            <person name="Albert R."/>
            <person name="Binder M."/>
            <person name="Bloem J."/>
            <person name="Labutti K."/>
            <person name="Salamov A."/>
            <person name="Andreopoulos B."/>
            <person name="Baker S."/>
            <person name="Barry K."/>
            <person name="Bills G."/>
            <person name="Bluhm B."/>
            <person name="Cannon C."/>
            <person name="Castanera R."/>
            <person name="Culley D."/>
            <person name="Daum C."/>
            <person name="Ezra D."/>
            <person name="Gonzalez J."/>
            <person name="Henrissat B."/>
            <person name="Kuo A."/>
            <person name="Liang C."/>
            <person name="Lipzen A."/>
            <person name="Lutzoni F."/>
            <person name="Magnuson J."/>
            <person name="Mondo S."/>
            <person name="Nolan M."/>
            <person name="Ohm R."/>
            <person name="Pangilinan J."/>
            <person name="Park H.-J."/>
            <person name="Ramirez L."/>
            <person name="Alfaro M."/>
            <person name="Sun H."/>
            <person name="Tritt A."/>
            <person name="Yoshinaga Y."/>
            <person name="Zwiers L.-H."/>
            <person name="Turgeon B."/>
            <person name="Goodwin S."/>
            <person name="Spatafora J."/>
            <person name="Crous P."/>
            <person name="Grigoriev I."/>
        </authorList>
    </citation>
    <scope>NUCLEOTIDE SEQUENCE</scope>
    <source>
        <strain evidence="2">CBS 627.86</strain>
    </source>
</reference>
<dbReference type="Proteomes" id="UP000799770">
    <property type="component" value="Unassembled WGS sequence"/>
</dbReference>
<evidence type="ECO:0000259" key="1">
    <source>
        <dbReference type="Pfam" id="PF13577"/>
    </source>
</evidence>
<dbReference type="Gene3D" id="3.10.450.50">
    <property type="match status" value="1"/>
</dbReference>
<name>A0A6A5YRH7_9PLEO</name>
<dbReference type="EMBL" id="ML977344">
    <property type="protein sequence ID" value="KAF2109027.1"/>
    <property type="molecule type" value="Genomic_DNA"/>
</dbReference>
<dbReference type="AlphaFoldDB" id="A0A6A5YRH7"/>
<dbReference type="InterPro" id="IPR037401">
    <property type="entry name" value="SnoaL-like"/>
</dbReference>
<gene>
    <name evidence="2" type="ORF">BDV96DRAFT_652267</name>
</gene>
<evidence type="ECO:0000313" key="2">
    <source>
        <dbReference type="EMBL" id="KAF2109027.1"/>
    </source>
</evidence>